<feature type="region of interest" description="Disordered" evidence="1">
    <location>
        <begin position="75"/>
        <end position="96"/>
    </location>
</feature>
<dbReference type="FunCoup" id="E2JL00">
    <property type="interactions" value="172"/>
</dbReference>
<evidence type="ECO:0000313" key="2">
    <source>
        <dbReference type="EMBL" id="CBX25198.1"/>
    </source>
</evidence>
<dbReference type="InParanoid" id="E2JL00"/>
<evidence type="ECO:0000313" key="4">
    <source>
        <dbReference type="WormBase" id="K10D6.4b"/>
    </source>
</evidence>
<proteinExistence type="predicted"/>
<dbReference type="ExpressionAtlas" id="E2JL00">
    <property type="expression patterns" value="baseline and differential"/>
</dbReference>
<dbReference type="AGR" id="WB:WBGene00010744"/>
<dbReference type="CTD" id="179549"/>
<dbReference type="OMA" id="QECSNYI"/>
<dbReference type="WormBase" id="K10D6.4b">
    <property type="protein sequence ID" value="CE45414"/>
    <property type="gene ID" value="WBGene00010744"/>
</dbReference>
<name>E2JL00_CAEEL</name>
<gene>
    <name evidence="2" type="ORF">CELE_K10D6.4</name>
    <name evidence="2 4" type="ORF">K10D6.4</name>
</gene>
<dbReference type="KEGG" id="cel:CELE_K10D6.4"/>
<dbReference type="GeneID" id="179549"/>
<protein>
    <submittedName>
        <fullName evidence="2">Maelstrom domain-containing protein</fullName>
    </submittedName>
</protein>
<dbReference type="EMBL" id="BX284605">
    <property type="protein sequence ID" value="CBX25198.1"/>
    <property type="molecule type" value="Genomic_DNA"/>
</dbReference>
<organism evidence="2 3">
    <name type="scientific">Caenorhabditis elegans</name>
    <dbReference type="NCBI Taxonomy" id="6239"/>
    <lineage>
        <taxon>Eukaryota</taxon>
        <taxon>Metazoa</taxon>
        <taxon>Ecdysozoa</taxon>
        <taxon>Nematoda</taxon>
        <taxon>Chromadorea</taxon>
        <taxon>Rhabditida</taxon>
        <taxon>Rhabditina</taxon>
        <taxon>Rhabditomorpha</taxon>
        <taxon>Rhabditoidea</taxon>
        <taxon>Rhabditidae</taxon>
        <taxon>Peloderinae</taxon>
        <taxon>Caenorhabditis</taxon>
    </lineage>
</organism>
<evidence type="ECO:0000313" key="3">
    <source>
        <dbReference type="Proteomes" id="UP000001940"/>
    </source>
</evidence>
<keyword evidence="3" id="KW-1185">Reference proteome</keyword>
<dbReference type="OrthoDB" id="5820872at2759"/>
<dbReference type="AlphaFoldDB" id="E2JL00"/>
<dbReference type="Bgee" id="WBGene00010744">
    <property type="expression patterns" value="Expressed in pharyngeal muscle cell (C elegans) and 3 other cell types or tissues"/>
</dbReference>
<reference evidence="2 3" key="1">
    <citation type="journal article" date="1998" name="Science">
        <title>Genome sequence of the nematode C. elegans: a platform for investigating biology.</title>
        <authorList>
            <consortium name="The C. elegans sequencing consortium"/>
            <person name="Sulson J.E."/>
            <person name="Waterston R."/>
        </authorList>
    </citation>
    <scope>NUCLEOTIDE SEQUENCE [LARGE SCALE GENOMIC DNA]</scope>
    <source>
        <strain evidence="2 3">Bristol N2</strain>
    </source>
</reference>
<dbReference type="Proteomes" id="UP000001940">
    <property type="component" value="Chromosome V"/>
</dbReference>
<dbReference type="PaxDb" id="6239-K10D6.4b"/>
<dbReference type="eggNOG" id="ENOG502SAEK">
    <property type="taxonomic scope" value="Eukaryota"/>
</dbReference>
<accession>E2JL00</accession>
<dbReference type="RefSeq" id="NP_001256309.1">
    <property type="nucleotide sequence ID" value="NM_001269380.1"/>
</dbReference>
<sequence>MKQVPFTLDHKQQYICRSFNDQIALKTCDRCFQFVESNCIFTCSLPLDTAPNLCSKYTSPHFTVQNIDSYPIMSSPSSTSSSSSSFTISSSTRPSGSKGFMHMPAELFDHVDSHLSYEDSNNFKSAHPLIDIRLTSNLIYYDKLHLSDDEDDCWISDTRGRVVPRRFNANNASDLFRSLENLKEVTVIMKDVNVKNLQAMGPQNNFTECTPYTPGGYLQKLFGGISPSELHLRQLSLHVDIMVESLEDVYCLVCPTEDLKFSMNELVNAEFNSFIQISICCAQIRPTDETARNYLLNGMQFALKHCNEIGAKTEFVIEPCEGYVDMTVEKGNVEYSFAFFYYNPTICDPTPEDAEMPMITDLSPVV</sequence>
<evidence type="ECO:0000256" key="1">
    <source>
        <dbReference type="SAM" id="MobiDB-lite"/>
    </source>
</evidence>